<reference evidence="5" key="1">
    <citation type="submission" date="2020-10" db="EMBL/GenBank/DDBJ databases">
        <authorList>
            <person name="Gilroy R."/>
        </authorList>
    </citation>
    <scope>NUCLEOTIDE SEQUENCE</scope>
    <source>
        <strain evidence="5">CHK191-8634</strain>
    </source>
</reference>
<dbReference type="InterPro" id="IPR018833">
    <property type="entry name" value="Rv2993c-like_N"/>
</dbReference>
<gene>
    <name evidence="5" type="ORF">IAB67_09395</name>
</gene>
<sequence>MKLARVQKGSDLFFAAVRNGRVFRLCGGLFDAPAETGESWALEDVRLLPPVQPPNILCVGLNYRSHAAESGHKEPDHPVLFLKATTSLCGPEDDIVLPAAAPDEVDYEAELAVVIGRTARDVSEANALQYVLGYTCANDVSARDCQLRLDTQWTRGKSFDTFCPLGPLIETELDPSSLSVCARLNGAVMQSGCTADMIFSVPRLVSYCSHQMTLLPGTVLLTGTPDGVGFARRPPVFLRPGDVVEVEIEGIGTLKNRVK</sequence>
<evidence type="ECO:0000313" key="5">
    <source>
        <dbReference type="EMBL" id="HIU44497.1"/>
    </source>
</evidence>
<dbReference type="GO" id="GO:0016787">
    <property type="term" value="F:hydrolase activity"/>
    <property type="evidence" value="ECO:0007669"/>
    <property type="project" value="UniProtKB-KW"/>
</dbReference>
<dbReference type="InterPro" id="IPR036663">
    <property type="entry name" value="Fumarylacetoacetase_C_sf"/>
</dbReference>
<accession>A0A9D1S2C2</accession>
<dbReference type="PANTHER" id="PTHR42796">
    <property type="entry name" value="FUMARYLACETOACETATE HYDROLASE DOMAIN-CONTAINING PROTEIN 2A-RELATED"/>
    <property type="match status" value="1"/>
</dbReference>
<dbReference type="Gene3D" id="2.30.30.370">
    <property type="entry name" value="FAH"/>
    <property type="match status" value="1"/>
</dbReference>
<evidence type="ECO:0000313" key="6">
    <source>
        <dbReference type="Proteomes" id="UP000824073"/>
    </source>
</evidence>
<dbReference type="GO" id="GO:0046872">
    <property type="term" value="F:metal ion binding"/>
    <property type="evidence" value="ECO:0007669"/>
    <property type="project" value="UniProtKB-KW"/>
</dbReference>
<dbReference type="EMBL" id="DVMR01000069">
    <property type="protein sequence ID" value="HIU44497.1"/>
    <property type="molecule type" value="Genomic_DNA"/>
</dbReference>
<evidence type="ECO:0000259" key="4">
    <source>
        <dbReference type="Pfam" id="PF10370"/>
    </source>
</evidence>
<dbReference type="AlphaFoldDB" id="A0A9D1S2C2"/>
<dbReference type="Gene3D" id="3.90.850.10">
    <property type="entry name" value="Fumarylacetoacetase-like, C-terminal domain"/>
    <property type="match status" value="1"/>
</dbReference>
<dbReference type="InterPro" id="IPR051121">
    <property type="entry name" value="FAH"/>
</dbReference>
<dbReference type="SUPFAM" id="SSF56529">
    <property type="entry name" value="FAH"/>
    <property type="match status" value="1"/>
</dbReference>
<dbReference type="Pfam" id="PF01557">
    <property type="entry name" value="FAA_hydrolase"/>
    <property type="match status" value="1"/>
</dbReference>
<comment type="similarity">
    <text evidence="1">Belongs to the FAH family.</text>
</comment>
<comment type="caution">
    <text evidence="5">The sequence shown here is derived from an EMBL/GenBank/DDBJ whole genome shotgun (WGS) entry which is preliminary data.</text>
</comment>
<reference evidence="5" key="2">
    <citation type="journal article" date="2021" name="PeerJ">
        <title>Extensive microbial diversity within the chicken gut microbiome revealed by metagenomics and culture.</title>
        <authorList>
            <person name="Gilroy R."/>
            <person name="Ravi A."/>
            <person name="Getino M."/>
            <person name="Pursley I."/>
            <person name="Horton D.L."/>
            <person name="Alikhan N.F."/>
            <person name="Baker D."/>
            <person name="Gharbi K."/>
            <person name="Hall N."/>
            <person name="Watson M."/>
            <person name="Adriaenssens E.M."/>
            <person name="Foster-Nyarko E."/>
            <person name="Jarju S."/>
            <person name="Secka A."/>
            <person name="Antonio M."/>
            <person name="Oren A."/>
            <person name="Chaudhuri R.R."/>
            <person name="La Ragione R."/>
            <person name="Hildebrand F."/>
            <person name="Pallen M.J."/>
        </authorList>
    </citation>
    <scope>NUCLEOTIDE SEQUENCE</scope>
    <source>
        <strain evidence="5">CHK191-8634</strain>
    </source>
</reference>
<keyword evidence="5" id="KW-0378">Hydrolase</keyword>
<dbReference type="Pfam" id="PF10370">
    <property type="entry name" value="Rv2993c-like_N"/>
    <property type="match status" value="1"/>
</dbReference>
<dbReference type="FunFam" id="3.90.850.10:FF:000002">
    <property type="entry name" value="2-hydroxyhepta-2,4-diene-1,7-dioate isomerase"/>
    <property type="match status" value="1"/>
</dbReference>
<dbReference type="InterPro" id="IPR011234">
    <property type="entry name" value="Fumarylacetoacetase-like_C"/>
</dbReference>
<keyword evidence="2" id="KW-0479">Metal-binding</keyword>
<proteinExistence type="inferred from homology"/>
<dbReference type="GO" id="GO:0016853">
    <property type="term" value="F:isomerase activity"/>
    <property type="evidence" value="ECO:0007669"/>
    <property type="project" value="UniProtKB-ARBA"/>
</dbReference>
<feature type="domain" description="Rv2993c-like N-terminal" evidence="4">
    <location>
        <begin position="1"/>
        <end position="50"/>
    </location>
</feature>
<organism evidence="5 6">
    <name type="scientific">Candidatus Ventrousia excrementavium</name>
    <dbReference type="NCBI Taxonomy" id="2840961"/>
    <lineage>
        <taxon>Bacteria</taxon>
        <taxon>Bacillati</taxon>
        <taxon>Bacillota</taxon>
        <taxon>Clostridia</taxon>
        <taxon>Eubacteriales</taxon>
        <taxon>Clostridiaceae</taxon>
        <taxon>Clostridiaceae incertae sedis</taxon>
        <taxon>Candidatus Ventrousia</taxon>
    </lineage>
</organism>
<protein>
    <submittedName>
        <fullName evidence="5">Fumarylacetoacetate hydrolase family protein</fullName>
    </submittedName>
</protein>
<name>A0A9D1S2C2_9CLOT</name>
<dbReference type="Proteomes" id="UP000824073">
    <property type="component" value="Unassembled WGS sequence"/>
</dbReference>
<evidence type="ECO:0000256" key="2">
    <source>
        <dbReference type="ARBA" id="ARBA00022723"/>
    </source>
</evidence>
<evidence type="ECO:0000259" key="3">
    <source>
        <dbReference type="Pfam" id="PF01557"/>
    </source>
</evidence>
<dbReference type="GO" id="GO:0019752">
    <property type="term" value="P:carboxylic acid metabolic process"/>
    <property type="evidence" value="ECO:0007669"/>
    <property type="project" value="UniProtKB-ARBA"/>
</dbReference>
<dbReference type="PANTHER" id="PTHR42796:SF4">
    <property type="entry name" value="FUMARYLACETOACETATE HYDROLASE DOMAIN-CONTAINING PROTEIN 2A"/>
    <property type="match status" value="1"/>
</dbReference>
<evidence type="ECO:0000256" key="1">
    <source>
        <dbReference type="ARBA" id="ARBA00010211"/>
    </source>
</evidence>
<feature type="domain" description="Fumarylacetoacetase-like C-terminal" evidence="3">
    <location>
        <begin position="56"/>
        <end position="258"/>
    </location>
</feature>